<evidence type="ECO:0000256" key="1">
    <source>
        <dbReference type="ARBA" id="ARBA00004370"/>
    </source>
</evidence>
<organism evidence="6 7">
    <name type="scientific">Conidiobolus coronatus (strain ATCC 28846 / CBS 209.66 / NRRL 28638)</name>
    <name type="common">Delacroixia coronata</name>
    <dbReference type="NCBI Taxonomy" id="796925"/>
    <lineage>
        <taxon>Eukaryota</taxon>
        <taxon>Fungi</taxon>
        <taxon>Fungi incertae sedis</taxon>
        <taxon>Zoopagomycota</taxon>
        <taxon>Entomophthoromycotina</taxon>
        <taxon>Entomophthoromycetes</taxon>
        <taxon>Entomophthorales</taxon>
        <taxon>Ancylistaceae</taxon>
        <taxon>Conidiobolus</taxon>
    </lineage>
</organism>
<dbReference type="Proteomes" id="UP000070444">
    <property type="component" value="Unassembled WGS sequence"/>
</dbReference>
<feature type="transmembrane region" description="Helical" evidence="5">
    <location>
        <begin position="170"/>
        <end position="189"/>
    </location>
</feature>
<name>A0A137PHH2_CONC2</name>
<keyword evidence="3 5" id="KW-1133">Transmembrane helix</keyword>
<comment type="subcellular location">
    <subcellularLocation>
        <location evidence="1">Membrane</location>
    </subcellularLocation>
</comment>
<evidence type="ECO:0000256" key="2">
    <source>
        <dbReference type="ARBA" id="ARBA00022692"/>
    </source>
</evidence>
<keyword evidence="2 5" id="KW-0812">Transmembrane</keyword>
<evidence type="ECO:0000256" key="3">
    <source>
        <dbReference type="ARBA" id="ARBA00022989"/>
    </source>
</evidence>
<accession>A0A137PHH2</accession>
<keyword evidence="4 5" id="KW-0472">Membrane</keyword>
<feature type="transmembrane region" description="Helical" evidence="5">
    <location>
        <begin position="129"/>
        <end position="150"/>
    </location>
</feature>
<dbReference type="EMBL" id="KQ964423">
    <property type="protein sequence ID" value="KXN74430.1"/>
    <property type="molecule type" value="Genomic_DNA"/>
</dbReference>
<sequence>MSSTTIEKISPGTKEGLIINLAVCGILGFIFNAPIITVLIKKIRKGNAHGDTWLCSFIALTDITVSIGLIFRSILAEFPYNNLQVHQNWCKFDLLTTTQLLIFSGYSLGVMSIERFLLICFNIKLQIGFWFLLIWLTWTPQFIIAIILAIQGNQILTRTEVSCSTSLVGPGYYGFLLATVLFVLSFSSLNLNVPKDKVYAELRSTLTKSIVNILLYVSVFSTKTYIIIYEAAGYKRTLTMDIVSQLLISYSPSVNSLILLYMNQEVRNDFFALLKNIKSKMIR</sequence>
<proteinExistence type="predicted"/>
<dbReference type="InterPro" id="IPR000276">
    <property type="entry name" value="GPCR_Rhodpsn"/>
</dbReference>
<dbReference type="PROSITE" id="PS00237">
    <property type="entry name" value="G_PROTEIN_RECEP_F1_1"/>
    <property type="match status" value="1"/>
</dbReference>
<keyword evidence="7" id="KW-1185">Reference proteome</keyword>
<evidence type="ECO:0008006" key="8">
    <source>
        <dbReference type="Google" id="ProtNLM"/>
    </source>
</evidence>
<dbReference type="GO" id="GO:0004930">
    <property type="term" value="F:G protein-coupled receptor activity"/>
    <property type="evidence" value="ECO:0007669"/>
    <property type="project" value="InterPro"/>
</dbReference>
<feature type="transmembrane region" description="Helical" evidence="5">
    <location>
        <begin position="242"/>
        <end position="262"/>
    </location>
</feature>
<dbReference type="GO" id="GO:0016020">
    <property type="term" value="C:membrane"/>
    <property type="evidence" value="ECO:0007669"/>
    <property type="project" value="UniProtKB-SubCell"/>
</dbReference>
<dbReference type="AlphaFoldDB" id="A0A137PHH2"/>
<feature type="transmembrane region" description="Helical" evidence="5">
    <location>
        <begin position="52"/>
        <end position="74"/>
    </location>
</feature>
<dbReference type="Gene3D" id="1.20.1070.10">
    <property type="entry name" value="Rhodopsin 7-helix transmembrane proteins"/>
    <property type="match status" value="1"/>
</dbReference>
<evidence type="ECO:0000256" key="5">
    <source>
        <dbReference type="SAM" id="Phobius"/>
    </source>
</evidence>
<feature type="transmembrane region" description="Helical" evidence="5">
    <location>
        <begin position="94"/>
        <end position="117"/>
    </location>
</feature>
<protein>
    <recommendedName>
        <fullName evidence="8">Family A G protein-coupled receptor-like protein</fullName>
    </recommendedName>
</protein>
<reference evidence="6 7" key="1">
    <citation type="journal article" date="2015" name="Genome Biol. Evol.">
        <title>Phylogenomic analyses indicate that early fungi evolved digesting cell walls of algal ancestors of land plants.</title>
        <authorList>
            <person name="Chang Y."/>
            <person name="Wang S."/>
            <person name="Sekimoto S."/>
            <person name="Aerts A.L."/>
            <person name="Choi C."/>
            <person name="Clum A."/>
            <person name="LaButti K.M."/>
            <person name="Lindquist E.A."/>
            <person name="Yee Ngan C."/>
            <person name="Ohm R.A."/>
            <person name="Salamov A.A."/>
            <person name="Grigoriev I.V."/>
            <person name="Spatafora J.W."/>
            <person name="Berbee M.L."/>
        </authorList>
    </citation>
    <scope>NUCLEOTIDE SEQUENCE [LARGE SCALE GENOMIC DNA]</scope>
    <source>
        <strain evidence="6 7">NRRL 28638</strain>
    </source>
</reference>
<feature type="transmembrane region" description="Helical" evidence="5">
    <location>
        <begin position="210"/>
        <end position="230"/>
    </location>
</feature>
<evidence type="ECO:0000313" key="6">
    <source>
        <dbReference type="EMBL" id="KXN74430.1"/>
    </source>
</evidence>
<dbReference type="SUPFAM" id="SSF81321">
    <property type="entry name" value="Family A G protein-coupled receptor-like"/>
    <property type="match status" value="1"/>
</dbReference>
<gene>
    <name evidence="6" type="ORF">CONCODRAFT_2438</name>
</gene>
<feature type="transmembrane region" description="Helical" evidence="5">
    <location>
        <begin position="17"/>
        <end position="40"/>
    </location>
</feature>
<evidence type="ECO:0000313" key="7">
    <source>
        <dbReference type="Proteomes" id="UP000070444"/>
    </source>
</evidence>
<evidence type="ECO:0000256" key="4">
    <source>
        <dbReference type="ARBA" id="ARBA00023136"/>
    </source>
</evidence>